<evidence type="ECO:0000256" key="7">
    <source>
        <dbReference type="SAM" id="MobiDB-lite"/>
    </source>
</evidence>
<dbReference type="PANTHER" id="PTHR23245:SF25">
    <property type="entry name" value="TRNA WYBUTOSINE-SYNTHESIZING PROTEIN 2 HOMOLOG"/>
    <property type="match status" value="1"/>
</dbReference>
<dbReference type="RefSeq" id="XP_024722379.1">
    <property type="nucleotide sequence ID" value="XM_024866503.1"/>
</dbReference>
<name>A0A2T3B637_AMORE</name>
<evidence type="ECO:0000256" key="3">
    <source>
        <dbReference type="ARBA" id="ARBA00022691"/>
    </source>
</evidence>
<evidence type="ECO:0000256" key="2">
    <source>
        <dbReference type="ARBA" id="ARBA00022679"/>
    </source>
</evidence>
<dbReference type="InterPro" id="IPR056743">
    <property type="entry name" value="TRM5-TYW2-like_MTfase"/>
</dbReference>
<comment type="similarity">
    <text evidence="6">Belongs to the class I-like SAM-binding methyltransferase superfamily. TRM5/TYW2 family.</text>
</comment>
<organism evidence="9 10">
    <name type="scientific">Amorphotheca resinae ATCC 22711</name>
    <dbReference type="NCBI Taxonomy" id="857342"/>
    <lineage>
        <taxon>Eukaryota</taxon>
        <taxon>Fungi</taxon>
        <taxon>Dikarya</taxon>
        <taxon>Ascomycota</taxon>
        <taxon>Pezizomycotina</taxon>
        <taxon>Leotiomycetes</taxon>
        <taxon>Helotiales</taxon>
        <taxon>Amorphothecaceae</taxon>
        <taxon>Amorphotheca</taxon>
    </lineage>
</organism>
<feature type="domain" description="SAM-dependent methyltransferase TRM5/TYW2-type" evidence="8">
    <location>
        <begin position="103"/>
        <end position="382"/>
    </location>
</feature>
<dbReference type="InParanoid" id="A0A2T3B637"/>
<dbReference type="GO" id="GO:0005737">
    <property type="term" value="C:cytoplasm"/>
    <property type="evidence" value="ECO:0007669"/>
    <property type="project" value="UniProtKB-SubCell"/>
</dbReference>
<proteinExistence type="inferred from homology"/>
<accession>A0A2T3B637</accession>
<sequence>MPDIGTTAPSPPRTPPHKRAPKPKPPNPIESAIRTWFATLPSPLLASLPFTLSTLLASSPKRWVVYPPLVLLPSGSFHSPNWTSLTPHLSTLWPLILAQISTREGKGALTHLAINAGIPLSTPDDGEAENILRSPSGLIFLHGDFGPEIEKGREPSARDFQEAFWVSSKQNGIVQVWAPRYTMFSRGNVTEKARLLGFRDYAQVMTAVDLYAGIGYFVFSYVAIGTRRVLGWELNPWSVEGLRRGAAANGWEVKVVRPGEEWNGVGTERIVVFLEDNRNAERRVEGVKALGSIRHINCGLLPTSEASWKMALRILNADGWLHLHENVGAKDVVKRGEEIKEILRTELEKGKAGRELKIEHIETVKSFAPGVFHIVYDVYVSTKT</sequence>
<evidence type="ECO:0000256" key="4">
    <source>
        <dbReference type="ARBA" id="ARBA00022694"/>
    </source>
</evidence>
<dbReference type="FunCoup" id="A0A2T3B637">
    <property type="interactions" value="27"/>
</dbReference>
<dbReference type="Gene3D" id="3.40.50.150">
    <property type="entry name" value="Vaccinia Virus protein VP39"/>
    <property type="match status" value="1"/>
</dbReference>
<dbReference type="GO" id="GO:0008757">
    <property type="term" value="F:S-adenosylmethionine-dependent methyltransferase activity"/>
    <property type="evidence" value="ECO:0007669"/>
    <property type="project" value="InterPro"/>
</dbReference>
<comment type="catalytic activity">
    <reaction evidence="5">
        <text>4-demethylwyosine(37) in tRNA(Phe) + S-adenosyl-L-methionine = 4-demethyl-7-[(3S)-3-amino-3-carboxypropyl]wyosine(37) in tRNA(Phe) + S-methyl-5'-thioadenosine + H(+)</text>
        <dbReference type="Rhea" id="RHEA:36355"/>
        <dbReference type="Rhea" id="RHEA-COMP:10164"/>
        <dbReference type="Rhea" id="RHEA-COMP:10378"/>
        <dbReference type="ChEBI" id="CHEBI:15378"/>
        <dbReference type="ChEBI" id="CHEBI:17509"/>
        <dbReference type="ChEBI" id="CHEBI:59789"/>
        <dbReference type="ChEBI" id="CHEBI:64315"/>
        <dbReference type="ChEBI" id="CHEBI:73550"/>
        <dbReference type="EC" id="2.5.1.114"/>
    </reaction>
</comment>
<dbReference type="GO" id="GO:0031591">
    <property type="term" value="P:wybutosine biosynthetic process"/>
    <property type="evidence" value="ECO:0007669"/>
    <property type="project" value="InterPro"/>
</dbReference>
<dbReference type="PROSITE" id="PS51684">
    <property type="entry name" value="SAM_MT_TRM5_TYW2"/>
    <property type="match status" value="1"/>
</dbReference>
<evidence type="ECO:0000256" key="1">
    <source>
        <dbReference type="ARBA" id="ARBA00004797"/>
    </source>
</evidence>
<dbReference type="OrthoDB" id="2387925at2759"/>
<dbReference type="STRING" id="857342.A0A2T3B637"/>
<dbReference type="Proteomes" id="UP000241818">
    <property type="component" value="Unassembled WGS sequence"/>
</dbReference>
<evidence type="ECO:0000259" key="8">
    <source>
        <dbReference type="PROSITE" id="PS51684"/>
    </source>
</evidence>
<evidence type="ECO:0000256" key="6">
    <source>
        <dbReference type="PIRNR" id="PIRNR038972"/>
    </source>
</evidence>
<gene>
    <name evidence="9" type="ORF">M430DRAFT_34173</name>
</gene>
<comment type="subcellular location">
    <subcellularLocation>
        <location evidence="6">Cytoplasm</location>
    </subcellularLocation>
</comment>
<keyword evidence="3 6" id="KW-0949">S-adenosyl-L-methionine</keyword>
<comment type="pathway">
    <text evidence="1 6">tRNA modification; wybutosine-tRNA(Phe) biosynthesis.</text>
</comment>
<dbReference type="GO" id="GO:0008175">
    <property type="term" value="F:tRNA methyltransferase activity"/>
    <property type="evidence" value="ECO:0007669"/>
    <property type="project" value="TreeGrafter"/>
</dbReference>
<dbReference type="GeneID" id="36574584"/>
<dbReference type="SUPFAM" id="SSF53335">
    <property type="entry name" value="S-adenosyl-L-methionine-dependent methyltransferases"/>
    <property type="match status" value="1"/>
</dbReference>
<dbReference type="UniPathway" id="UPA00375"/>
<keyword evidence="10" id="KW-1185">Reference proteome</keyword>
<keyword evidence="2 6" id="KW-0808">Transferase</keyword>
<keyword evidence="6" id="KW-0963">Cytoplasm</keyword>
<evidence type="ECO:0000256" key="5">
    <source>
        <dbReference type="ARBA" id="ARBA00049400"/>
    </source>
</evidence>
<dbReference type="EMBL" id="KZ679009">
    <property type="protein sequence ID" value="PSS22224.1"/>
    <property type="molecule type" value="Genomic_DNA"/>
</dbReference>
<evidence type="ECO:0000313" key="10">
    <source>
        <dbReference type="Proteomes" id="UP000241818"/>
    </source>
</evidence>
<comment type="function">
    <text evidence="6">S-adenosyl-L-methionine-dependent transferase that acts as a component of the wybutosine biosynthesis pathway. Wybutosine is a hyper modified guanosine with a tricyclic base found at the 3'-position adjacent to the anticodon of eukaryotic phenylalanine tRNA. Catalyzes the transfer of the alpha-amino-alpha-carboxypropyl (acp) group from S-adenosyl-L-methionine to the C-7 position of 4-demethylwyosine (imG-14) to produce wybutosine-86.</text>
</comment>
<protein>
    <recommendedName>
        <fullName evidence="6">tRNA wybutosine-synthesizing protein 2</fullName>
        <shortName evidence="6">tRNA-yW-synthesizing protein 2</shortName>
    </recommendedName>
    <alternativeName>
        <fullName evidence="6">tRNA(Phe) (4-demethylwyosine(37)-C(7)) aminocarboxypropyltransferase</fullName>
    </alternativeName>
</protein>
<dbReference type="InterPro" id="IPR029063">
    <property type="entry name" value="SAM-dependent_MTases_sf"/>
</dbReference>
<dbReference type="InterPro" id="IPR026274">
    <property type="entry name" value="tRNA_wybutosine_synth_prot_2"/>
</dbReference>
<dbReference type="GO" id="GO:0030488">
    <property type="term" value="P:tRNA methylation"/>
    <property type="evidence" value="ECO:0007669"/>
    <property type="project" value="TreeGrafter"/>
</dbReference>
<feature type="region of interest" description="Disordered" evidence="7">
    <location>
        <begin position="1"/>
        <end position="28"/>
    </location>
</feature>
<dbReference type="PANTHER" id="PTHR23245">
    <property type="entry name" value="TRNA METHYLTRANSFERASE"/>
    <property type="match status" value="1"/>
</dbReference>
<dbReference type="AlphaFoldDB" id="A0A2T3B637"/>
<keyword evidence="4 6" id="KW-0819">tRNA processing</keyword>
<dbReference type="Pfam" id="PF02475">
    <property type="entry name" value="TRM5-TYW2_MTfase"/>
    <property type="match status" value="1"/>
</dbReference>
<dbReference type="GO" id="GO:0102522">
    <property type="term" value="F:tRNA 4-demethylwyosine alpha-amino-alpha-carboxypropyltransferase activity"/>
    <property type="evidence" value="ECO:0007669"/>
    <property type="project" value="UniProtKB-EC"/>
</dbReference>
<reference evidence="9 10" key="1">
    <citation type="journal article" date="2018" name="New Phytol.">
        <title>Comparative genomics and transcriptomics depict ericoid mycorrhizal fungi as versatile saprotrophs and plant mutualists.</title>
        <authorList>
            <person name="Martino E."/>
            <person name="Morin E."/>
            <person name="Grelet G.A."/>
            <person name="Kuo A."/>
            <person name="Kohler A."/>
            <person name="Daghino S."/>
            <person name="Barry K.W."/>
            <person name="Cichocki N."/>
            <person name="Clum A."/>
            <person name="Dockter R.B."/>
            <person name="Hainaut M."/>
            <person name="Kuo R.C."/>
            <person name="LaButti K."/>
            <person name="Lindahl B.D."/>
            <person name="Lindquist E.A."/>
            <person name="Lipzen A."/>
            <person name="Khouja H.R."/>
            <person name="Magnuson J."/>
            <person name="Murat C."/>
            <person name="Ohm R.A."/>
            <person name="Singer S.W."/>
            <person name="Spatafora J.W."/>
            <person name="Wang M."/>
            <person name="Veneault-Fourrey C."/>
            <person name="Henrissat B."/>
            <person name="Grigoriev I.V."/>
            <person name="Martin F.M."/>
            <person name="Perotto S."/>
        </authorList>
    </citation>
    <scope>NUCLEOTIDE SEQUENCE [LARGE SCALE GENOMIC DNA]</scope>
    <source>
        <strain evidence="9 10">ATCC 22711</strain>
    </source>
</reference>
<dbReference type="PIRSF" id="PIRSF038972">
    <property type="entry name" value="Trm12"/>
    <property type="match status" value="1"/>
</dbReference>
<dbReference type="InterPro" id="IPR030382">
    <property type="entry name" value="MeTrfase_TRM5/TYW2"/>
</dbReference>
<evidence type="ECO:0000313" key="9">
    <source>
        <dbReference type="EMBL" id="PSS22224.1"/>
    </source>
</evidence>